<dbReference type="Gene3D" id="3.40.190.10">
    <property type="entry name" value="Periplasmic binding protein-like II"/>
    <property type="match status" value="2"/>
</dbReference>
<dbReference type="PANTHER" id="PTHR35936:SF17">
    <property type="entry name" value="ARGININE-BINDING EXTRACELLULAR PROTEIN ARTP"/>
    <property type="match status" value="1"/>
</dbReference>
<dbReference type="Proteomes" id="UP000606870">
    <property type="component" value="Unassembled WGS sequence"/>
</dbReference>
<dbReference type="SUPFAM" id="SSF53850">
    <property type="entry name" value="Periplasmic binding protein-like II"/>
    <property type="match status" value="1"/>
</dbReference>
<feature type="domain" description="Ionotropic glutamate receptor C-terminal" evidence="7">
    <location>
        <begin position="39"/>
        <end position="256"/>
    </location>
</feature>
<comment type="similarity">
    <text evidence="2 4">Belongs to the bacterial solute-binding protein 3 family.</text>
</comment>
<feature type="chain" id="PRO_5047365891" evidence="5">
    <location>
        <begin position="22"/>
        <end position="262"/>
    </location>
</feature>
<protein>
    <submittedName>
        <fullName evidence="8">Basic amino acid ABC transporter substrate-binding protein</fullName>
    </submittedName>
</protein>
<name>A0ABR6VKT4_9FIRM</name>
<dbReference type="RefSeq" id="WP_186504467.1">
    <property type="nucleotide sequence ID" value="NZ_JACOGK010000049.1"/>
</dbReference>
<dbReference type="InterPro" id="IPR001638">
    <property type="entry name" value="Solute-binding_3/MltF_N"/>
</dbReference>
<evidence type="ECO:0000259" key="6">
    <source>
        <dbReference type="SMART" id="SM00062"/>
    </source>
</evidence>
<evidence type="ECO:0000256" key="3">
    <source>
        <dbReference type="ARBA" id="ARBA00022729"/>
    </source>
</evidence>
<feature type="signal peptide" evidence="5">
    <location>
        <begin position="1"/>
        <end position="21"/>
    </location>
</feature>
<dbReference type="InterPro" id="IPR001320">
    <property type="entry name" value="Iontro_rcpt_C"/>
</dbReference>
<dbReference type="Pfam" id="PF00497">
    <property type="entry name" value="SBP_bac_3"/>
    <property type="match status" value="1"/>
</dbReference>
<comment type="subcellular location">
    <subcellularLocation>
        <location evidence="1">Cell envelope</location>
    </subcellularLocation>
</comment>
<evidence type="ECO:0000256" key="1">
    <source>
        <dbReference type="ARBA" id="ARBA00004196"/>
    </source>
</evidence>
<evidence type="ECO:0000313" key="8">
    <source>
        <dbReference type="EMBL" id="MBC3537899.1"/>
    </source>
</evidence>
<reference evidence="8 9" key="1">
    <citation type="submission" date="2020-08" db="EMBL/GenBank/DDBJ databases">
        <authorList>
            <person name="Liu C."/>
            <person name="Sun Q."/>
        </authorList>
    </citation>
    <scope>NUCLEOTIDE SEQUENCE [LARGE SCALE GENOMIC DNA]</scope>
    <source>
        <strain evidence="8 9">NSJ-59</strain>
    </source>
</reference>
<evidence type="ECO:0000259" key="7">
    <source>
        <dbReference type="SMART" id="SM00079"/>
    </source>
</evidence>
<comment type="caution">
    <text evidence="8">The sequence shown here is derived from an EMBL/GenBank/DDBJ whole genome shotgun (WGS) entry which is preliminary data.</text>
</comment>
<dbReference type="PANTHER" id="PTHR35936">
    <property type="entry name" value="MEMBRANE-BOUND LYTIC MUREIN TRANSGLYCOSYLASE F"/>
    <property type="match status" value="1"/>
</dbReference>
<dbReference type="SMART" id="SM00062">
    <property type="entry name" value="PBPb"/>
    <property type="match status" value="1"/>
</dbReference>
<dbReference type="InterPro" id="IPR018313">
    <property type="entry name" value="SBP_3_CS"/>
</dbReference>
<dbReference type="PROSITE" id="PS01039">
    <property type="entry name" value="SBP_BACTERIAL_3"/>
    <property type="match status" value="1"/>
</dbReference>
<gene>
    <name evidence="8" type="ORF">H8J70_11680</name>
</gene>
<keyword evidence="9" id="KW-1185">Reference proteome</keyword>
<keyword evidence="3 5" id="KW-0732">Signal</keyword>
<accession>A0ABR6VKT4</accession>
<evidence type="ECO:0000256" key="4">
    <source>
        <dbReference type="RuleBase" id="RU003744"/>
    </source>
</evidence>
<feature type="domain" description="Solute-binding protein family 3/N-terminal" evidence="6">
    <location>
        <begin position="39"/>
        <end position="257"/>
    </location>
</feature>
<proteinExistence type="inferred from homology"/>
<dbReference type="EMBL" id="JACOGK010000049">
    <property type="protein sequence ID" value="MBC3537899.1"/>
    <property type="molecule type" value="Genomic_DNA"/>
</dbReference>
<sequence>MNKKYAAMIAASLAAVTLITGCGGTGSTDKKDAAKDQKTLILGTEATFPPFESVENDKIVGFDIDLMQAICDKLGYKMEIKNIGFDALIPALRSGQIDVIAAGMDATPDRRKQVDFTDVYYHGGYVIVVKKDNTTITGYDSIAGKTVGAQVGAKAGEIAADHGAVLKQFDTNSQGWMELEAGTVDAISIDMAVAQDYINHGGADKIKIVGEPVTSRGVAMAVSKDKPELLKQINDTLTEFKKDGTYNKIYKKWFGEEPKNQN</sequence>
<dbReference type="CDD" id="cd13624">
    <property type="entry name" value="PBP2_Arg_Lys_His"/>
    <property type="match status" value="1"/>
</dbReference>
<evidence type="ECO:0000256" key="2">
    <source>
        <dbReference type="ARBA" id="ARBA00010333"/>
    </source>
</evidence>
<organism evidence="8 9">
    <name type="scientific">Megasphaera hominis</name>
    <dbReference type="NCBI Taxonomy" id="159836"/>
    <lineage>
        <taxon>Bacteria</taxon>
        <taxon>Bacillati</taxon>
        <taxon>Bacillota</taxon>
        <taxon>Negativicutes</taxon>
        <taxon>Veillonellales</taxon>
        <taxon>Veillonellaceae</taxon>
        <taxon>Megasphaera</taxon>
    </lineage>
</organism>
<evidence type="ECO:0000256" key="5">
    <source>
        <dbReference type="SAM" id="SignalP"/>
    </source>
</evidence>
<dbReference type="SMART" id="SM00079">
    <property type="entry name" value="PBPe"/>
    <property type="match status" value="1"/>
</dbReference>
<dbReference type="PROSITE" id="PS51257">
    <property type="entry name" value="PROKAR_LIPOPROTEIN"/>
    <property type="match status" value="1"/>
</dbReference>
<evidence type="ECO:0000313" key="9">
    <source>
        <dbReference type="Proteomes" id="UP000606870"/>
    </source>
</evidence>